<dbReference type="RefSeq" id="WP_073013447.1">
    <property type="nucleotide sequence ID" value="NZ_FQXD01000032.1"/>
</dbReference>
<dbReference type="OrthoDB" id="3197444at2"/>
<organism evidence="1 2">
    <name type="scientific">Virgibacillus chiguensis</name>
    <dbReference type="NCBI Taxonomy" id="411959"/>
    <lineage>
        <taxon>Bacteria</taxon>
        <taxon>Bacillati</taxon>
        <taxon>Bacillota</taxon>
        <taxon>Bacilli</taxon>
        <taxon>Bacillales</taxon>
        <taxon>Bacillaceae</taxon>
        <taxon>Virgibacillus</taxon>
    </lineage>
</organism>
<name>A0A1M5XQA1_9BACI</name>
<dbReference type="GO" id="GO:0005198">
    <property type="term" value="F:structural molecule activity"/>
    <property type="evidence" value="ECO:0007669"/>
    <property type="project" value="InterPro"/>
</dbReference>
<dbReference type="AlphaFoldDB" id="A0A1M5XQA1"/>
<keyword evidence="2" id="KW-1185">Reference proteome</keyword>
<accession>A0A1M5XQA1</accession>
<dbReference type="InterPro" id="IPR009319">
    <property type="entry name" value="Phage_A118_VSP1"/>
</dbReference>
<dbReference type="Pfam" id="PF06152">
    <property type="entry name" value="Phage_min_cap2"/>
    <property type="match status" value="1"/>
</dbReference>
<protein>
    <submittedName>
        <fullName evidence="1">Phage minor capsid protein 2</fullName>
    </submittedName>
</protein>
<evidence type="ECO:0000313" key="1">
    <source>
        <dbReference type="EMBL" id="SHI01936.1"/>
    </source>
</evidence>
<sequence>MITPYQIDLWSNNMADLYNSLEGEIIRVIIKRLNSGSKDIAEWQAQKLYELRLFNNEVVKLLSKASGVAESEIKRMFEDTGVGVIKDIDRSMPYPTKPMPNNLDMVMQAYHDQVWDEIDNYVNQTLVTTNYGIGTAQLAYQNVLNETSAMFNTGLYTFEQSLERAITNLAQKGIRTTLTDKGGHTWSLEGYTRTVLKSTLGNTYNELRTGRMAEYDVYTVLVTSHAGARKQCSAIQGNVVDLRMPSEIPEGSKYKSIYDPSWGAEYGTAGGHRGVNCRHLHVPFIPDVNTNNQPQYDADLNARVAQARDTQRRIERGIVKYKKNLMVAKELGSDKAGHWRMMVRRRQKAMRDHLKKNGKYLSRNYKREKVYTPLSTLLEDFSYKK</sequence>
<reference evidence="2" key="1">
    <citation type="submission" date="2016-11" db="EMBL/GenBank/DDBJ databases">
        <authorList>
            <person name="Varghese N."/>
            <person name="Submissions S."/>
        </authorList>
    </citation>
    <scope>NUCLEOTIDE SEQUENCE [LARGE SCALE GENOMIC DNA]</scope>
    <source>
        <strain evidence="2">CGMCC 1.6496</strain>
    </source>
</reference>
<proteinExistence type="predicted"/>
<dbReference type="Proteomes" id="UP000184079">
    <property type="component" value="Unassembled WGS sequence"/>
</dbReference>
<gene>
    <name evidence="1" type="ORF">SAMN05421807_13215</name>
</gene>
<evidence type="ECO:0000313" key="2">
    <source>
        <dbReference type="Proteomes" id="UP000184079"/>
    </source>
</evidence>
<dbReference type="EMBL" id="FQXD01000032">
    <property type="protein sequence ID" value="SHI01936.1"/>
    <property type="molecule type" value="Genomic_DNA"/>
</dbReference>